<dbReference type="PROSITE" id="PS50280">
    <property type="entry name" value="SET"/>
    <property type="match status" value="1"/>
</dbReference>
<protein>
    <recommendedName>
        <fullName evidence="2">SET domain-containing protein</fullName>
    </recommendedName>
</protein>
<evidence type="ECO:0000313" key="4">
    <source>
        <dbReference type="Proteomes" id="UP000664132"/>
    </source>
</evidence>
<name>A0A8H7WF70_9HELO</name>
<dbReference type="AlphaFoldDB" id="A0A8H7WF70"/>
<dbReference type="Proteomes" id="UP000664132">
    <property type="component" value="Unassembled WGS sequence"/>
</dbReference>
<feature type="domain" description="SET" evidence="2">
    <location>
        <begin position="434"/>
        <end position="676"/>
    </location>
</feature>
<evidence type="ECO:0000259" key="2">
    <source>
        <dbReference type="PROSITE" id="PS50280"/>
    </source>
</evidence>
<feature type="region of interest" description="Disordered" evidence="1">
    <location>
        <begin position="172"/>
        <end position="217"/>
    </location>
</feature>
<reference evidence="3" key="1">
    <citation type="submission" date="2021-02" db="EMBL/GenBank/DDBJ databases">
        <title>Genome sequence Cadophora malorum strain M34.</title>
        <authorList>
            <person name="Stefanovic E."/>
            <person name="Vu D."/>
            <person name="Scully C."/>
            <person name="Dijksterhuis J."/>
            <person name="Roader J."/>
            <person name="Houbraken J."/>
        </authorList>
    </citation>
    <scope>NUCLEOTIDE SEQUENCE</scope>
    <source>
        <strain evidence="3">M34</strain>
    </source>
</reference>
<sequence length="896" mass="100366">MDRTARTKSEVTESTTGGWSRTTAVESVGFVGPGPVRASEPAPGFARVRDRHPETKAGVRIQVVDGREERIDAQGFRFREIRKVDDTVATARGEPKEKKSGLRKIVMEFGIGGAKKDKGKEKTSLRNVVYLAMDKEKHKEQAQKHKDKEEAYAQAAVKWVERERELQAQGYTLPAIQSPVQSQTHTASSWSGDESAPARRPRGGESQSGSRSPMYRPLIRTVTQTSWTEPVEGGINGHSFDGGRDGGLRSERSLGRIRGMHERDNVAEKGRDADTATILTTWSKVLPRKLATSPGDRVAGGGNVWENLQAVVGYPEEDTDLLPMALFESPKARQILGSNMARNQEPYQTGLYGDHKTQVKRSAVSFGEPEKHKLLKELQAADERLASVRDGRGIDFLLKEPRTSSVYVLKSLGQDTMQIPHLPISALPAWSKLNDVNFLDIRVEDLGSSKGFGLVTSRDLNSKDVFDVPTLMIVPNELMLSAEAVEEWGKVDAHFKEVLEKVGGKSTRSDVMLFLLMQITIAAKHHGMNIGLSNPWTEYVRMMPTEVPVPTRWSEEEKVMLVGTSLESAVSAKTASLIQEFEDLREKTIDIPWCQKCWWDTEDLTYQDWFLLDAWYRSRCLEVPESGESMIPCVDMVNHSSQPNSYYERTADSNISLLLRPDVQVDSSSEVTISYGSSKTDAEILFSYGFIDEESTVHGLTLSLDPFPDDPLGKAKVAAFSKPTTLRFLEKEGAVQWDSPFLYFMCLNEEDGLEFKVLQQVDGSRGQLRVFWQGSDVTDATHNFDSLTSDHPLKDVFRLRTIAMLQDRIQHQLECLYESEEAIQALGSTALVSQDRYKSALQLRKSEISTLEQAFKDTDNEKSTLLKSEVVLRYLGSMEDEEIPEQAETNEEEDFS</sequence>
<feature type="region of interest" description="Disordered" evidence="1">
    <location>
        <begin position="1"/>
        <end position="24"/>
    </location>
</feature>
<accession>A0A8H7WF70</accession>
<gene>
    <name evidence="3" type="ORF">IFR04_003087</name>
</gene>
<feature type="compositionally biased region" description="Polar residues" evidence="1">
    <location>
        <begin position="12"/>
        <end position="24"/>
    </location>
</feature>
<dbReference type="GO" id="GO:0005634">
    <property type="term" value="C:nucleus"/>
    <property type="evidence" value="ECO:0007669"/>
    <property type="project" value="TreeGrafter"/>
</dbReference>
<feature type="compositionally biased region" description="Polar residues" evidence="1">
    <location>
        <begin position="178"/>
        <end position="192"/>
    </location>
</feature>
<organism evidence="3 4">
    <name type="scientific">Cadophora malorum</name>
    <dbReference type="NCBI Taxonomy" id="108018"/>
    <lineage>
        <taxon>Eukaryota</taxon>
        <taxon>Fungi</taxon>
        <taxon>Dikarya</taxon>
        <taxon>Ascomycota</taxon>
        <taxon>Pezizomycotina</taxon>
        <taxon>Leotiomycetes</taxon>
        <taxon>Helotiales</taxon>
        <taxon>Ploettnerulaceae</taxon>
        <taxon>Cadophora</taxon>
    </lineage>
</organism>
<dbReference type="InterPro" id="IPR050600">
    <property type="entry name" value="SETD3_SETD6_MTase"/>
</dbReference>
<dbReference type="SUPFAM" id="SSF82199">
    <property type="entry name" value="SET domain"/>
    <property type="match status" value="1"/>
</dbReference>
<dbReference type="InterPro" id="IPR046341">
    <property type="entry name" value="SET_dom_sf"/>
</dbReference>
<keyword evidence="4" id="KW-1185">Reference proteome</keyword>
<evidence type="ECO:0000256" key="1">
    <source>
        <dbReference type="SAM" id="MobiDB-lite"/>
    </source>
</evidence>
<evidence type="ECO:0000313" key="3">
    <source>
        <dbReference type="EMBL" id="KAG4423791.1"/>
    </source>
</evidence>
<dbReference type="PANTHER" id="PTHR13271:SF76">
    <property type="entry name" value="SET DOMAIN-CONTAINING PROTEIN 8"/>
    <property type="match status" value="1"/>
</dbReference>
<feature type="compositionally biased region" description="Basic and acidic residues" evidence="1">
    <location>
        <begin position="1"/>
        <end position="11"/>
    </location>
</feature>
<dbReference type="InterPro" id="IPR001214">
    <property type="entry name" value="SET_dom"/>
</dbReference>
<feature type="region of interest" description="Disordered" evidence="1">
    <location>
        <begin position="229"/>
        <end position="249"/>
    </location>
</feature>
<dbReference type="GO" id="GO:0016279">
    <property type="term" value="F:protein-lysine N-methyltransferase activity"/>
    <property type="evidence" value="ECO:0007669"/>
    <property type="project" value="TreeGrafter"/>
</dbReference>
<dbReference type="EMBL" id="JAFJYH010000029">
    <property type="protein sequence ID" value="KAG4423791.1"/>
    <property type="molecule type" value="Genomic_DNA"/>
</dbReference>
<dbReference type="OrthoDB" id="441812at2759"/>
<dbReference type="Gene3D" id="3.90.1410.10">
    <property type="entry name" value="set domain protein methyltransferase, domain 1"/>
    <property type="match status" value="1"/>
</dbReference>
<dbReference type="PANTHER" id="PTHR13271">
    <property type="entry name" value="UNCHARACTERIZED PUTATIVE METHYLTRANSFERASE"/>
    <property type="match status" value="1"/>
</dbReference>
<comment type="caution">
    <text evidence="3">The sequence shown here is derived from an EMBL/GenBank/DDBJ whole genome shotgun (WGS) entry which is preliminary data.</text>
</comment>
<dbReference type="CDD" id="cd10527">
    <property type="entry name" value="SET_LSMT"/>
    <property type="match status" value="1"/>
</dbReference>
<proteinExistence type="predicted"/>